<dbReference type="PANTHER" id="PTHR42760:SF135">
    <property type="entry name" value="BLL7886 PROTEIN"/>
    <property type="match status" value="1"/>
</dbReference>
<comment type="caution">
    <text evidence="4">The sequence shown here is derived from an EMBL/GenBank/DDBJ whole genome shotgun (WGS) entry which is preliminary data.</text>
</comment>
<dbReference type="Gene3D" id="3.40.50.720">
    <property type="entry name" value="NAD(P)-binding Rossmann-like Domain"/>
    <property type="match status" value="1"/>
</dbReference>
<accession>A0ABY2XHF6</accession>
<comment type="similarity">
    <text evidence="1 2">Belongs to the short-chain dehydrogenases/reductases (SDR) family.</text>
</comment>
<dbReference type="SUPFAM" id="SSF51735">
    <property type="entry name" value="NAD(P)-binding Rossmann-fold domains"/>
    <property type="match status" value="1"/>
</dbReference>
<keyword evidence="5" id="KW-1185">Reference proteome</keyword>
<evidence type="ECO:0000313" key="5">
    <source>
        <dbReference type="Proteomes" id="UP000739180"/>
    </source>
</evidence>
<dbReference type="RefSeq" id="WP_138774086.1">
    <property type="nucleotide sequence ID" value="NZ_JBHSSX010000075.1"/>
</dbReference>
<evidence type="ECO:0000313" key="4">
    <source>
        <dbReference type="EMBL" id="TMW10478.1"/>
    </source>
</evidence>
<gene>
    <name evidence="4" type="ORF">FGS76_18240</name>
</gene>
<dbReference type="PROSITE" id="PS00061">
    <property type="entry name" value="ADH_SHORT"/>
    <property type="match status" value="1"/>
</dbReference>
<dbReference type="InterPro" id="IPR020904">
    <property type="entry name" value="Sc_DH/Rdtase_CS"/>
</dbReference>
<sequence length="253" mass="26957">MDLNNKVVVVTGAGRGLGRAIAVNLAGRGARLACVDLNQDDLDETLAQCERAGGAARAYLANVAREEEVVALFEQVVADSGALHGVVNNAGITRDGLLVKYKDGELQSSMSLQQWQAVIDVNLTGVFLCGREAARHIIETGADEGVIVNISSIARHGSFGQTNYAAAKAGVVAMAEVWARELARYNIRTGVVAPGTINTDMIAAMKPEARDRLVAGVPLKRLGEPEHIALSVRFIFENDYFTGRVIETDGGLR</sequence>
<dbReference type="Proteomes" id="UP000739180">
    <property type="component" value="Unassembled WGS sequence"/>
</dbReference>
<evidence type="ECO:0000256" key="2">
    <source>
        <dbReference type="RuleBase" id="RU000363"/>
    </source>
</evidence>
<dbReference type="InterPro" id="IPR057326">
    <property type="entry name" value="KR_dom"/>
</dbReference>
<dbReference type="PRINTS" id="PR00081">
    <property type="entry name" value="GDHRDH"/>
</dbReference>
<dbReference type="InterPro" id="IPR002347">
    <property type="entry name" value="SDR_fam"/>
</dbReference>
<dbReference type="Pfam" id="PF00106">
    <property type="entry name" value="adh_short"/>
    <property type="match status" value="1"/>
</dbReference>
<dbReference type="InterPro" id="IPR036291">
    <property type="entry name" value="NAD(P)-bd_dom_sf"/>
</dbReference>
<dbReference type="PANTHER" id="PTHR42760">
    <property type="entry name" value="SHORT-CHAIN DEHYDROGENASES/REDUCTASES FAMILY MEMBER"/>
    <property type="match status" value="1"/>
</dbReference>
<dbReference type="NCBIfam" id="NF006072">
    <property type="entry name" value="PRK08217.1"/>
    <property type="match status" value="1"/>
</dbReference>
<dbReference type="PRINTS" id="PR00080">
    <property type="entry name" value="SDRFAMILY"/>
</dbReference>
<evidence type="ECO:0000256" key="1">
    <source>
        <dbReference type="ARBA" id="ARBA00006484"/>
    </source>
</evidence>
<proteinExistence type="inferred from homology"/>
<dbReference type="EMBL" id="VCQT01000046">
    <property type="protein sequence ID" value="TMW10478.1"/>
    <property type="molecule type" value="Genomic_DNA"/>
</dbReference>
<evidence type="ECO:0000259" key="3">
    <source>
        <dbReference type="SMART" id="SM00822"/>
    </source>
</evidence>
<name>A0ABY2XHF6_9GAMM</name>
<feature type="domain" description="Ketoreductase" evidence="3">
    <location>
        <begin position="6"/>
        <end position="200"/>
    </location>
</feature>
<protein>
    <submittedName>
        <fullName evidence="4">SDR family oxidoreductase</fullName>
    </submittedName>
</protein>
<reference evidence="4 5" key="1">
    <citation type="submission" date="2019-05" db="EMBL/GenBank/DDBJ databases">
        <title>Genome of Alcanivorax gelatiniphagus, an oil degrading marine bacteria.</title>
        <authorList>
            <person name="Kwon K.K."/>
        </authorList>
    </citation>
    <scope>NUCLEOTIDE SEQUENCE [LARGE SCALE GENOMIC DNA]</scope>
    <source>
        <strain evidence="4 5">MEBiC 08158</strain>
    </source>
</reference>
<dbReference type="SMART" id="SM00822">
    <property type="entry name" value="PKS_KR"/>
    <property type="match status" value="1"/>
</dbReference>
<organism evidence="4 5">
    <name type="scientific">Alloalcanivorax gelatiniphagus</name>
    <dbReference type="NCBI Taxonomy" id="1194167"/>
    <lineage>
        <taxon>Bacteria</taxon>
        <taxon>Pseudomonadati</taxon>
        <taxon>Pseudomonadota</taxon>
        <taxon>Gammaproteobacteria</taxon>
        <taxon>Oceanospirillales</taxon>
        <taxon>Alcanivoracaceae</taxon>
        <taxon>Alloalcanivorax</taxon>
    </lineage>
</organism>